<dbReference type="Gene3D" id="1.25.40.10">
    <property type="entry name" value="Tetratricopeptide repeat domain"/>
    <property type="match status" value="1"/>
</dbReference>
<dbReference type="InterPro" id="IPR052748">
    <property type="entry name" value="ISR_Activator"/>
</dbReference>
<dbReference type="InterPro" id="IPR011990">
    <property type="entry name" value="TPR-like_helical_dom_sf"/>
</dbReference>
<reference evidence="2" key="1">
    <citation type="journal article" date="2020" name="Fungal Divers.">
        <title>Resolving the Mortierellaceae phylogeny through synthesis of multi-gene phylogenetics and phylogenomics.</title>
        <authorList>
            <person name="Vandepol N."/>
            <person name="Liber J."/>
            <person name="Desiro A."/>
            <person name="Na H."/>
            <person name="Kennedy M."/>
            <person name="Barry K."/>
            <person name="Grigoriev I.V."/>
            <person name="Miller A.N."/>
            <person name="O'Donnell K."/>
            <person name="Stajich J.E."/>
            <person name="Bonito G."/>
        </authorList>
    </citation>
    <scope>NUCLEOTIDE SEQUENCE</scope>
    <source>
        <strain evidence="2">NRRL 28262</strain>
    </source>
</reference>
<proteinExistence type="predicted"/>
<feature type="region of interest" description="Disordered" evidence="1">
    <location>
        <begin position="27"/>
        <end position="117"/>
    </location>
</feature>
<feature type="compositionally biased region" description="Acidic residues" evidence="1">
    <location>
        <begin position="107"/>
        <end position="117"/>
    </location>
</feature>
<evidence type="ECO:0008006" key="4">
    <source>
        <dbReference type="Google" id="ProtNLM"/>
    </source>
</evidence>
<dbReference type="Pfam" id="PF08238">
    <property type="entry name" value="Sel1"/>
    <property type="match status" value="5"/>
</dbReference>
<sequence>LEPRRIAAVPNVVLDVVADGESSVTAPVPLAGKAAHSSPLQPDRFTRDDSSSTASSQPPAPRRNPVEGDPGTAMENYNYMKKPANALARRGPHGASEGDETAKQQKDDDDEDDDNDDTASAFMTVLVKANLDDTESQVTLGDIYRGGIGVPQDLAAALMWYQKAADKGHARAQYYIGIMYDQGWGDLKKDSTKAFEWFFKSSIQGLPEAQFQVGRAYTVGDGVEQDLPKAMGWLHKAAEQGHAYSQFSLAAAYAEGQGVPKDVRKATAWAMKAAEQGHVAAQRLMGLMYEIGQGVPKDIGKAREWYLKAAVKGNEDAKRSLQRLQR</sequence>
<accession>A0AAD4D188</accession>
<dbReference type="AlphaFoldDB" id="A0AAD4D188"/>
<dbReference type="SUPFAM" id="SSF81901">
    <property type="entry name" value="HCP-like"/>
    <property type="match status" value="2"/>
</dbReference>
<dbReference type="PANTHER" id="PTHR45011">
    <property type="entry name" value="DAP3-BINDING CELL DEATH ENHANCER 1"/>
    <property type="match status" value="1"/>
</dbReference>
<name>A0AAD4D188_9FUNG</name>
<dbReference type="SMART" id="SM00671">
    <property type="entry name" value="SEL1"/>
    <property type="match status" value="5"/>
</dbReference>
<gene>
    <name evidence="2" type="ORF">BGZ95_006141</name>
</gene>
<protein>
    <recommendedName>
        <fullName evidence="4">HCP-like protein</fullName>
    </recommendedName>
</protein>
<evidence type="ECO:0000313" key="3">
    <source>
        <dbReference type="Proteomes" id="UP001194580"/>
    </source>
</evidence>
<organism evidence="2 3">
    <name type="scientific">Linnemannia exigua</name>
    <dbReference type="NCBI Taxonomy" id="604196"/>
    <lineage>
        <taxon>Eukaryota</taxon>
        <taxon>Fungi</taxon>
        <taxon>Fungi incertae sedis</taxon>
        <taxon>Mucoromycota</taxon>
        <taxon>Mortierellomycotina</taxon>
        <taxon>Mortierellomycetes</taxon>
        <taxon>Mortierellales</taxon>
        <taxon>Mortierellaceae</taxon>
        <taxon>Linnemannia</taxon>
    </lineage>
</organism>
<dbReference type="EMBL" id="JAAAIL010002856">
    <property type="protein sequence ID" value="KAG0254065.1"/>
    <property type="molecule type" value="Genomic_DNA"/>
</dbReference>
<evidence type="ECO:0000313" key="2">
    <source>
        <dbReference type="EMBL" id="KAG0254065.1"/>
    </source>
</evidence>
<dbReference type="InterPro" id="IPR006597">
    <property type="entry name" value="Sel1-like"/>
</dbReference>
<dbReference type="PANTHER" id="PTHR45011:SF1">
    <property type="entry name" value="DAP3-BINDING CELL DEATH ENHANCER 1"/>
    <property type="match status" value="1"/>
</dbReference>
<keyword evidence="3" id="KW-1185">Reference proteome</keyword>
<comment type="caution">
    <text evidence="2">The sequence shown here is derived from an EMBL/GenBank/DDBJ whole genome shotgun (WGS) entry which is preliminary data.</text>
</comment>
<evidence type="ECO:0000256" key="1">
    <source>
        <dbReference type="SAM" id="MobiDB-lite"/>
    </source>
</evidence>
<feature type="non-terminal residue" evidence="2">
    <location>
        <position position="1"/>
    </location>
</feature>
<dbReference type="Proteomes" id="UP001194580">
    <property type="component" value="Unassembled WGS sequence"/>
</dbReference>